<keyword evidence="3" id="KW-1185">Reference proteome</keyword>
<name>A0ABT4KMD7_9HYPH</name>
<dbReference type="RefSeq" id="WP_173513023.1">
    <property type="nucleotide sequence ID" value="NZ_JABEKV010000004.1"/>
</dbReference>
<sequence length="171" mass="18748">MTNHSEGTQSQRARQQRHYGAVRERLMRPANAVVSAAAAAELERRLAALATDNAAKARRIAALETELADAGARLVAQAQALLTGRAGEAEGGDRRPPVEEIVAAVLEGFPGVTWEDIISVRRERRLVEPRHACMRAVYEARKDLSLPLIGRIFRRNHTTVLGVVQRRSADA</sequence>
<dbReference type="Proteomes" id="UP001079430">
    <property type="component" value="Unassembled WGS sequence"/>
</dbReference>
<dbReference type="Gene3D" id="1.10.1750.10">
    <property type="match status" value="1"/>
</dbReference>
<organism evidence="2 3">
    <name type="scientific">Sinorhizobium psoraleae</name>
    <dbReference type="NCBI Taxonomy" id="520838"/>
    <lineage>
        <taxon>Bacteria</taxon>
        <taxon>Pseudomonadati</taxon>
        <taxon>Pseudomonadota</taxon>
        <taxon>Alphaproteobacteria</taxon>
        <taxon>Hyphomicrobiales</taxon>
        <taxon>Rhizobiaceae</taxon>
        <taxon>Sinorhizobium/Ensifer group</taxon>
        <taxon>Sinorhizobium</taxon>
    </lineage>
</organism>
<evidence type="ECO:0000313" key="3">
    <source>
        <dbReference type="Proteomes" id="UP001079430"/>
    </source>
</evidence>
<dbReference type="EMBL" id="JAPVOI010000004">
    <property type="protein sequence ID" value="MCZ4092521.1"/>
    <property type="molecule type" value="Genomic_DNA"/>
</dbReference>
<evidence type="ECO:0000259" key="1">
    <source>
        <dbReference type="SMART" id="SM00760"/>
    </source>
</evidence>
<evidence type="ECO:0000313" key="2">
    <source>
        <dbReference type="EMBL" id="MCZ4092521.1"/>
    </source>
</evidence>
<dbReference type="InterPro" id="IPR010921">
    <property type="entry name" value="Trp_repressor/repl_initiator"/>
</dbReference>
<comment type="caution">
    <text evidence="2">The sequence shown here is derived from an EMBL/GenBank/DDBJ whole genome shotgun (WGS) entry which is preliminary data.</text>
</comment>
<protein>
    <submittedName>
        <fullName evidence="2">Chromosomal replication initiator DnaA</fullName>
    </submittedName>
</protein>
<reference evidence="2" key="1">
    <citation type="submission" date="2022-10" db="EMBL/GenBank/DDBJ databases">
        <title>Whole genome sequencing of three plant growth promoting bacteria isolated from Vachellia tortilis subsp. raddiana in Morocco.</title>
        <authorList>
            <person name="Hnini M."/>
            <person name="Zouagui R."/>
            <person name="Zouagui H."/>
            <person name="Chemao Elfihri M.-W."/>
            <person name="Ibrahimi A."/>
            <person name="Sbabou L."/>
            <person name="Aurag J."/>
        </authorList>
    </citation>
    <scope>NUCLEOTIDE SEQUENCE</scope>
    <source>
        <strain evidence="2">LMR678</strain>
    </source>
</reference>
<dbReference type="InterPro" id="IPR013159">
    <property type="entry name" value="DnaA_C"/>
</dbReference>
<gene>
    <name evidence="2" type="ORF">O3W52_21350</name>
</gene>
<dbReference type="SMART" id="SM00760">
    <property type="entry name" value="Bac_DnaA_C"/>
    <property type="match status" value="1"/>
</dbReference>
<dbReference type="Pfam" id="PF08299">
    <property type="entry name" value="Bac_DnaA_C"/>
    <property type="match status" value="1"/>
</dbReference>
<feature type="domain" description="Chromosomal replication initiator DnaA C-terminal" evidence="1">
    <location>
        <begin position="97"/>
        <end position="167"/>
    </location>
</feature>
<proteinExistence type="predicted"/>
<accession>A0ABT4KMD7</accession>
<dbReference type="CDD" id="cd06571">
    <property type="entry name" value="Bac_DnaA_C"/>
    <property type="match status" value="1"/>
</dbReference>
<dbReference type="SUPFAM" id="SSF48295">
    <property type="entry name" value="TrpR-like"/>
    <property type="match status" value="1"/>
</dbReference>